<evidence type="ECO:0000313" key="2">
    <source>
        <dbReference type="Proteomes" id="UP001589813"/>
    </source>
</evidence>
<dbReference type="Proteomes" id="UP001589813">
    <property type="component" value="Unassembled WGS sequence"/>
</dbReference>
<comment type="caution">
    <text evidence="1">The sequence shown here is derived from an EMBL/GenBank/DDBJ whole genome shotgun (WGS) entry which is preliminary data.</text>
</comment>
<reference evidence="1 2" key="1">
    <citation type="submission" date="2024-09" db="EMBL/GenBank/DDBJ databases">
        <authorList>
            <person name="Sun Q."/>
            <person name="Mori K."/>
        </authorList>
    </citation>
    <scope>NUCLEOTIDE SEQUENCE [LARGE SCALE GENOMIC DNA]</scope>
    <source>
        <strain evidence="1 2">KCTC 23315</strain>
    </source>
</reference>
<dbReference type="Pfam" id="PF17426">
    <property type="entry name" value="Putative_G5P"/>
    <property type="match status" value="1"/>
</dbReference>
<accession>A0ABV6BC96</accession>
<protein>
    <submittedName>
        <fullName evidence="1">DNA-binding protein</fullName>
    </submittedName>
</protein>
<sequence length="111" mass="12250">MALLNIPTFAGLTVNGVYRGTRLQHGKPDQNGQTRQTLYCGISIERQGNYGTEEDIIELVISDTLVKQGIPAKLAALENTEISLPFWERVWTGAKSSGVTRYLANEVTQIL</sequence>
<name>A0ABV6BC96_9GAMM</name>
<gene>
    <name evidence="1" type="ORF">ACFFJP_09375</name>
</gene>
<organism evidence="1 2">
    <name type="scientific">Rheinheimera tilapiae</name>
    <dbReference type="NCBI Taxonomy" id="875043"/>
    <lineage>
        <taxon>Bacteria</taxon>
        <taxon>Pseudomonadati</taxon>
        <taxon>Pseudomonadota</taxon>
        <taxon>Gammaproteobacteria</taxon>
        <taxon>Chromatiales</taxon>
        <taxon>Chromatiaceae</taxon>
        <taxon>Rheinheimera</taxon>
    </lineage>
</organism>
<keyword evidence="2" id="KW-1185">Reference proteome</keyword>
<dbReference type="GO" id="GO:0003677">
    <property type="term" value="F:DNA binding"/>
    <property type="evidence" value="ECO:0007669"/>
    <property type="project" value="UniProtKB-KW"/>
</dbReference>
<proteinExistence type="predicted"/>
<dbReference type="InterPro" id="IPR035411">
    <property type="entry name" value="Putative_G5P"/>
</dbReference>
<dbReference type="RefSeq" id="WP_377242745.1">
    <property type="nucleotide sequence ID" value="NZ_JBHLXP010000001.1"/>
</dbReference>
<dbReference type="EMBL" id="JBHLXP010000001">
    <property type="protein sequence ID" value="MFC0048500.1"/>
    <property type="molecule type" value="Genomic_DNA"/>
</dbReference>
<keyword evidence="1" id="KW-0238">DNA-binding</keyword>
<evidence type="ECO:0000313" key="1">
    <source>
        <dbReference type="EMBL" id="MFC0048500.1"/>
    </source>
</evidence>